<dbReference type="AlphaFoldDB" id="A0A328CBN7"/>
<dbReference type="RefSeq" id="WP_111728248.1">
    <property type="nucleotide sequence ID" value="NZ_QHKO01000001.1"/>
</dbReference>
<evidence type="ECO:0000313" key="3">
    <source>
        <dbReference type="Proteomes" id="UP000249169"/>
    </source>
</evidence>
<gene>
    <name evidence="2" type="ORF">DL240_02350</name>
</gene>
<dbReference type="EMBL" id="QHKO01000001">
    <property type="protein sequence ID" value="RAL25076.1"/>
    <property type="molecule type" value="Genomic_DNA"/>
</dbReference>
<dbReference type="PROSITE" id="PS51257">
    <property type="entry name" value="PROKAR_LIPOPROTEIN"/>
    <property type="match status" value="1"/>
</dbReference>
<proteinExistence type="predicted"/>
<evidence type="ECO:0000313" key="2">
    <source>
        <dbReference type="EMBL" id="RAL25076.1"/>
    </source>
</evidence>
<protein>
    <submittedName>
        <fullName evidence="2">Uncharacterized protein</fullName>
    </submittedName>
</protein>
<comment type="caution">
    <text evidence="2">The sequence shown here is derived from an EMBL/GenBank/DDBJ whole genome shotgun (WGS) entry which is preliminary data.</text>
</comment>
<name>A0A328CBN7_9DELT</name>
<reference evidence="2 3" key="1">
    <citation type="submission" date="2018-05" db="EMBL/GenBank/DDBJ databases">
        <title>Lujinxingia marina gen. nov. sp. nov., a new facultative anaerobic member of the class Deltaproteobacteria, and proposal of Lujinxingaceae fam. nov.</title>
        <authorList>
            <person name="Li C.-M."/>
        </authorList>
    </citation>
    <scope>NUCLEOTIDE SEQUENCE [LARGE SCALE GENOMIC DNA]</scope>
    <source>
        <strain evidence="2 3">B210</strain>
    </source>
</reference>
<organism evidence="2 3">
    <name type="scientific">Lujinxingia litoralis</name>
    <dbReference type="NCBI Taxonomy" id="2211119"/>
    <lineage>
        <taxon>Bacteria</taxon>
        <taxon>Deltaproteobacteria</taxon>
        <taxon>Bradymonadales</taxon>
        <taxon>Lujinxingiaceae</taxon>
        <taxon>Lujinxingia</taxon>
    </lineage>
</organism>
<evidence type="ECO:0000256" key="1">
    <source>
        <dbReference type="SAM" id="SignalP"/>
    </source>
</evidence>
<feature type="chain" id="PRO_5016257498" evidence="1">
    <location>
        <begin position="28"/>
        <end position="657"/>
    </location>
</feature>
<dbReference type="OrthoDB" id="5482011at2"/>
<sequence>MMMPRLSAPRQGAALLVAMTLALGLGACKSSPQVEETSVQVQNRPLAAEDLLQTTDTLVAAKIRFGGDLPDVLLPLVDDANTELVVRLLRDPITTIHEETGARVDLSALDTERPLYFSISSLGNEAFLKAAVLGLPARDEEWPAFTLYRLLVPTDDPALMSQQLFTAIQDINDSSRGPDTAALTFEGPDFVRLEVAVPTNAHHIDKENSAAQALTWLQSINLKDLAPPSPGLYRATAAYNAFVQAESEFAAWARLESIPMLGALEASMSPEVNRAFTTDDPGAGARQRLQNISRLATISALTDPVAAENEDISLHLDAAENNEVFVDAVLTRTSQGARVYQATDAPITLPALAANAFLSVDWSMNLAALADTVIAPFWELQSTESTAPTLENLGGNPAGLDPSRSNLVTSAVVVAQYPMALAKTSSETLSGFAPLPRALSLRAFSVPANQTFPLGVAGALIFDKRPGVRDQLQGLLSMAQSMSPQTLDAALIDRDDDLLEVRLAIGTTVSAAFANATDQQASALDVELDLNKLGELRAFIPPSELFGFLQRVTLASHNEDAYHSHRIALNTHGATEPLQAAHDAPLLTAPTFRCRTELAHAGFVHLEDLSTAAEARVDAYLDTFSERAAPCIEPTNPYAPQAAARLELVRQWAAELN</sequence>
<dbReference type="Proteomes" id="UP000249169">
    <property type="component" value="Unassembled WGS sequence"/>
</dbReference>
<feature type="signal peptide" evidence="1">
    <location>
        <begin position="1"/>
        <end position="27"/>
    </location>
</feature>
<accession>A0A328CBN7</accession>
<keyword evidence="3" id="KW-1185">Reference proteome</keyword>
<keyword evidence="1" id="KW-0732">Signal</keyword>